<gene>
    <name evidence="5" type="ORF">SAMN05660895_0226</name>
</gene>
<dbReference type="InterPro" id="IPR001972">
    <property type="entry name" value="Stomatin_HflK_fam"/>
</dbReference>
<dbReference type="Gene3D" id="3.30.479.30">
    <property type="entry name" value="Band 7 domain"/>
    <property type="match status" value="1"/>
</dbReference>
<evidence type="ECO:0000259" key="4">
    <source>
        <dbReference type="SMART" id="SM00244"/>
    </source>
</evidence>
<accession>A0A1I7N034</accession>
<evidence type="ECO:0000313" key="6">
    <source>
        <dbReference type="Proteomes" id="UP000199537"/>
    </source>
</evidence>
<dbReference type="CDD" id="cd08826">
    <property type="entry name" value="SPFH_eoslipins_u1"/>
    <property type="match status" value="1"/>
</dbReference>
<evidence type="ECO:0000256" key="2">
    <source>
        <dbReference type="ARBA" id="ARBA00008164"/>
    </source>
</evidence>
<dbReference type="Pfam" id="PF01145">
    <property type="entry name" value="Band_7"/>
    <property type="match status" value="1"/>
</dbReference>
<dbReference type="InterPro" id="IPR001107">
    <property type="entry name" value="Band_7"/>
</dbReference>
<dbReference type="AlphaFoldDB" id="A0A1I7N034"/>
<dbReference type="EMBL" id="FPCJ01000001">
    <property type="protein sequence ID" value="SFV27965.1"/>
    <property type="molecule type" value="Genomic_DNA"/>
</dbReference>
<dbReference type="GO" id="GO:0008233">
    <property type="term" value="F:peptidase activity"/>
    <property type="evidence" value="ECO:0007669"/>
    <property type="project" value="UniProtKB-KW"/>
</dbReference>
<keyword evidence="3" id="KW-1133">Transmembrane helix</keyword>
<evidence type="ECO:0000256" key="3">
    <source>
        <dbReference type="SAM" id="Phobius"/>
    </source>
</evidence>
<dbReference type="GO" id="GO:0098552">
    <property type="term" value="C:side of membrane"/>
    <property type="evidence" value="ECO:0007669"/>
    <property type="project" value="UniProtKB-ARBA"/>
</dbReference>
<evidence type="ECO:0000313" key="5">
    <source>
        <dbReference type="EMBL" id="SFV27965.1"/>
    </source>
</evidence>
<dbReference type="PANTHER" id="PTHR10264:SF19">
    <property type="entry name" value="AT06885P-RELATED"/>
    <property type="match status" value="1"/>
</dbReference>
<name>A0A1I7N034_9BACT</name>
<dbReference type="Gene3D" id="6.10.250.2090">
    <property type="match status" value="1"/>
</dbReference>
<feature type="domain" description="Band 7" evidence="4">
    <location>
        <begin position="21"/>
        <end position="180"/>
    </location>
</feature>
<keyword evidence="6" id="KW-1185">Reference proteome</keyword>
<keyword evidence="5" id="KW-0645">Protease</keyword>
<comment type="similarity">
    <text evidence="2">Belongs to the band 7/mec-2 family.</text>
</comment>
<sequence>MQSLSVFTFVIILFIILILFNAIKILREYERAVIFRLGRLLPGGAKGPGIIFLIPVIDKMVRVSLRTVVMDVPTQDVITQDNVSIKVNAVVYFRVIEPEKAIVEVENYLFATSQLSQTTLRSVMGQSELDEILSQREKINQKLQQIIDAHTAPWGIKVSNVEVKQIDLPQEMQRAMARQAEAERERRSKVIAAEGEYQASQRLADAAKILNEQPSALTLRYLQTLREIATENNSTTIFPVPIDLLKPFIEKYHEGK</sequence>
<dbReference type="Proteomes" id="UP000199537">
    <property type="component" value="Unassembled WGS sequence"/>
</dbReference>
<reference evidence="6" key="1">
    <citation type="submission" date="2016-10" db="EMBL/GenBank/DDBJ databases">
        <authorList>
            <person name="Varghese N."/>
            <person name="Submissions S."/>
        </authorList>
    </citation>
    <scope>NUCLEOTIDE SEQUENCE [LARGE SCALE GENOMIC DNA]</scope>
    <source>
        <strain evidence="6">DSM 14807</strain>
    </source>
</reference>
<evidence type="ECO:0000256" key="1">
    <source>
        <dbReference type="ARBA" id="ARBA00004167"/>
    </source>
</evidence>
<dbReference type="FunFam" id="3.30.479.30:FF:000004">
    <property type="entry name" value="Putative membrane protease family, stomatin"/>
    <property type="match status" value="1"/>
</dbReference>
<dbReference type="RefSeq" id="WP_092456545.1">
    <property type="nucleotide sequence ID" value="NZ_FPCJ01000001.1"/>
</dbReference>
<feature type="transmembrane region" description="Helical" evidence="3">
    <location>
        <begin position="6"/>
        <end position="26"/>
    </location>
</feature>
<keyword evidence="5" id="KW-0378">Hydrolase</keyword>
<dbReference type="GO" id="GO:0005886">
    <property type="term" value="C:plasma membrane"/>
    <property type="evidence" value="ECO:0007669"/>
    <property type="project" value="InterPro"/>
</dbReference>
<dbReference type="SUPFAM" id="SSF117892">
    <property type="entry name" value="Band 7/SPFH domain"/>
    <property type="match status" value="1"/>
</dbReference>
<dbReference type="SMART" id="SM00244">
    <property type="entry name" value="PHB"/>
    <property type="match status" value="1"/>
</dbReference>
<dbReference type="InterPro" id="IPR036013">
    <property type="entry name" value="Band_7/SPFH_dom_sf"/>
</dbReference>
<protein>
    <submittedName>
        <fullName evidence="5">Regulator of protease activity HflC, stomatin/prohibitin superfamily</fullName>
    </submittedName>
</protein>
<comment type="subcellular location">
    <subcellularLocation>
        <location evidence="1">Membrane</location>
        <topology evidence="1">Single-pass membrane protein</topology>
    </subcellularLocation>
</comment>
<dbReference type="OrthoDB" id="9809197at2"/>
<organism evidence="5 6">
    <name type="scientific">Thermoflavifilum thermophilum</name>
    <dbReference type="NCBI Taxonomy" id="1393122"/>
    <lineage>
        <taxon>Bacteria</taxon>
        <taxon>Pseudomonadati</taxon>
        <taxon>Bacteroidota</taxon>
        <taxon>Chitinophagia</taxon>
        <taxon>Chitinophagales</taxon>
        <taxon>Chitinophagaceae</taxon>
        <taxon>Thermoflavifilum</taxon>
    </lineage>
</organism>
<proteinExistence type="inferred from homology"/>
<dbReference type="GO" id="GO:0006508">
    <property type="term" value="P:proteolysis"/>
    <property type="evidence" value="ECO:0007669"/>
    <property type="project" value="UniProtKB-KW"/>
</dbReference>
<dbReference type="PRINTS" id="PR00721">
    <property type="entry name" value="STOMATIN"/>
</dbReference>
<dbReference type="STRING" id="1393122.SAMN05660895_0226"/>
<keyword evidence="3" id="KW-0472">Membrane</keyword>
<keyword evidence="3" id="KW-0812">Transmembrane</keyword>
<dbReference type="InterPro" id="IPR043202">
    <property type="entry name" value="Band-7_stomatin-like"/>
</dbReference>
<dbReference type="PANTHER" id="PTHR10264">
    <property type="entry name" value="BAND 7 PROTEIN-RELATED"/>
    <property type="match status" value="1"/>
</dbReference>